<dbReference type="OrthoDB" id="2500392at2759"/>
<evidence type="ECO:0000313" key="3">
    <source>
        <dbReference type="EMBL" id="KNZ63268.1"/>
    </source>
</evidence>
<feature type="region of interest" description="Disordered" evidence="2">
    <location>
        <begin position="1"/>
        <end position="38"/>
    </location>
</feature>
<feature type="coiled-coil region" evidence="1">
    <location>
        <begin position="211"/>
        <end position="238"/>
    </location>
</feature>
<organism evidence="3 4">
    <name type="scientific">Puccinia sorghi</name>
    <dbReference type="NCBI Taxonomy" id="27349"/>
    <lineage>
        <taxon>Eukaryota</taxon>
        <taxon>Fungi</taxon>
        <taxon>Dikarya</taxon>
        <taxon>Basidiomycota</taxon>
        <taxon>Pucciniomycotina</taxon>
        <taxon>Pucciniomycetes</taxon>
        <taxon>Pucciniales</taxon>
        <taxon>Pucciniaceae</taxon>
        <taxon>Puccinia</taxon>
    </lineage>
</organism>
<gene>
    <name evidence="3" type="ORF">VP01_1166g6</name>
</gene>
<dbReference type="STRING" id="27349.A0A0L6VRD4"/>
<evidence type="ECO:0008006" key="5">
    <source>
        <dbReference type="Google" id="ProtNLM"/>
    </source>
</evidence>
<evidence type="ECO:0000313" key="4">
    <source>
        <dbReference type="Proteomes" id="UP000037035"/>
    </source>
</evidence>
<dbReference type="AlphaFoldDB" id="A0A0L6VRD4"/>
<protein>
    <recommendedName>
        <fullName evidence="5">START domain-containing protein</fullName>
    </recommendedName>
</protein>
<name>A0A0L6VRD4_9BASI</name>
<accession>A0A0L6VRD4</accession>
<dbReference type="Proteomes" id="UP000037035">
    <property type="component" value="Unassembled WGS sequence"/>
</dbReference>
<evidence type="ECO:0000256" key="2">
    <source>
        <dbReference type="SAM" id="MobiDB-lite"/>
    </source>
</evidence>
<reference evidence="3 4" key="1">
    <citation type="submission" date="2015-08" db="EMBL/GenBank/DDBJ databases">
        <title>Next Generation Sequencing and Analysis of the Genome of Puccinia sorghi L Schw, the Causal Agent of Maize Common Rust.</title>
        <authorList>
            <person name="Rochi L."/>
            <person name="Burguener G."/>
            <person name="Darino M."/>
            <person name="Turjanski A."/>
            <person name="Kreff E."/>
            <person name="Dieguez M.J."/>
            <person name="Sacco F."/>
        </authorList>
    </citation>
    <scope>NUCLEOTIDE SEQUENCE [LARGE SCALE GENOMIC DNA]</scope>
    <source>
        <strain evidence="3 4">RO10H11247</strain>
    </source>
</reference>
<feature type="compositionally biased region" description="Basic and acidic residues" evidence="2">
    <location>
        <begin position="22"/>
        <end position="38"/>
    </location>
</feature>
<comment type="caution">
    <text evidence="3">The sequence shown here is derived from an EMBL/GenBank/DDBJ whole genome shotgun (WGS) entry which is preliminary data.</text>
</comment>
<keyword evidence="4" id="KW-1185">Reference proteome</keyword>
<feature type="compositionally biased region" description="Polar residues" evidence="2">
    <location>
        <begin position="1"/>
        <end position="21"/>
    </location>
</feature>
<keyword evidence="1" id="KW-0175">Coiled coil</keyword>
<proteinExistence type="predicted"/>
<dbReference type="EMBL" id="LAVV01001854">
    <property type="protein sequence ID" value="KNZ63268.1"/>
    <property type="molecule type" value="Genomic_DNA"/>
</dbReference>
<evidence type="ECO:0000256" key="1">
    <source>
        <dbReference type="SAM" id="Coils"/>
    </source>
</evidence>
<sequence>MVAFESQFSSPSDISPASKNGDTNKDDGPRQYVGERRNIQNSSHEIAKSLQELLDQRLDWINIFPTPGIEILKHRSINSLYAVRTELEVDQNVNLEQLIRCIRDSKQWEWDRMCECGQDLGDGITWVRLKGFWPIKVVDLSGFGVLPTFVTKAVLCKFIPSSLRKLVALAQRLPPLSHSSEPTQAPPAWMPPTLDDSITWTTATPTALNEGERLKMEIDQLKNMIHNLQSQKQMNKSKDSRFWTNKLSVASIAGTALAVCVSFAHKKGLLNRREKIKIVCLCQ</sequence>
<dbReference type="VEuPathDB" id="FungiDB:VP01_1166g6"/>